<organism evidence="2 3">
    <name type="scientific">Escallonia rubra</name>
    <dbReference type="NCBI Taxonomy" id="112253"/>
    <lineage>
        <taxon>Eukaryota</taxon>
        <taxon>Viridiplantae</taxon>
        <taxon>Streptophyta</taxon>
        <taxon>Embryophyta</taxon>
        <taxon>Tracheophyta</taxon>
        <taxon>Spermatophyta</taxon>
        <taxon>Magnoliopsida</taxon>
        <taxon>eudicotyledons</taxon>
        <taxon>Gunneridae</taxon>
        <taxon>Pentapetalae</taxon>
        <taxon>asterids</taxon>
        <taxon>campanulids</taxon>
        <taxon>Escalloniales</taxon>
        <taxon>Escalloniaceae</taxon>
        <taxon>Escallonia</taxon>
    </lineage>
</organism>
<dbReference type="PANTHER" id="PTHR46243:SF1">
    <property type="entry name" value="BIS(5'-ADENOSYL)-TRIPHOSPHATASE"/>
    <property type="match status" value="1"/>
</dbReference>
<name>A0AA88UDH1_9ASTE</name>
<dbReference type="Pfam" id="PF01230">
    <property type="entry name" value="HIT"/>
    <property type="match status" value="1"/>
</dbReference>
<dbReference type="Proteomes" id="UP001187471">
    <property type="component" value="Unassembled WGS sequence"/>
</dbReference>
<dbReference type="Gene3D" id="3.30.428.10">
    <property type="entry name" value="HIT-like"/>
    <property type="match status" value="1"/>
</dbReference>
<evidence type="ECO:0000259" key="1">
    <source>
        <dbReference type="Pfam" id="PF01230"/>
    </source>
</evidence>
<gene>
    <name evidence="2" type="ORF">RJ640_025261</name>
</gene>
<feature type="domain" description="HIT" evidence="1">
    <location>
        <begin position="15"/>
        <end position="86"/>
    </location>
</feature>
<comment type="caution">
    <text evidence="2">The sequence shown here is derived from an EMBL/GenBank/DDBJ whole genome shotgun (WGS) entry which is preliminary data.</text>
</comment>
<accession>A0AA88UDH1</accession>
<proteinExistence type="predicted"/>
<reference evidence="2" key="1">
    <citation type="submission" date="2022-12" db="EMBL/GenBank/DDBJ databases">
        <title>Draft genome assemblies for two species of Escallonia (Escalloniales).</title>
        <authorList>
            <person name="Chanderbali A."/>
            <person name="Dervinis C."/>
            <person name="Anghel I."/>
            <person name="Soltis D."/>
            <person name="Soltis P."/>
            <person name="Zapata F."/>
        </authorList>
    </citation>
    <scope>NUCLEOTIDE SEQUENCE</scope>
    <source>
        <strain evidence="2">UCBG92.1500</strain>
        <tissue evidence="2">Leaf</tissue>
    </source>
</reference>
<dbReference type="InterPro" id="IPR036265">
    <property type="entry name" value="HIT-like_sf"/>
</dbReference>
<dbReference type="InterPro" id="IPR051884">
    <property type="entry name" value="Bis(5'-adenosyl)-TPase_reg"/>
</dbReference>
<evidence type="ECO:0000313" key="2">
    <source>
        <dbReference type="EMBL" id="KAK2980415.1"/>
    </source>
</evidence>
<protein>
    <recommendedName>
        <fullName evidence="1">HIT domain-containing protein</fullName>
    </recommendedName>
</protein>
<dbReference type="InterPro" id="IPR011146">
    <property type="entry name" value="HIT-like"/>
</dbReference>
<dbReference type="AlphaFoldDB" id="A0AA88UDH1"/>
<dbReference type="GO" id="GO:0047627">
    <property type="term" value="F:adenylylsulfatase activity"/>
    <property type="evidence" value="ECO:0007669"/>
    <property type="project" value="UniProtKB-ARBA"/>
</dbReference>
<dbReference type="EMBL" id="JAVXUO010001640">
    <property type="protein sequence ID" value="KAK2980415.1"/>
    <property type="molecule type" value="Genomic_DNA"/>
</dbReference>
<dbReference type="PANTHER" id="PTHR46243">
    <property type="entry name" value="BIS(5'-ADENOSYL)-TRIPHOSPHATASE"/>
    <property type="match status" value="1"/>
</dbReference>
<evidence type="ECO:0000313" key="3">
    <source>
        <dbReference type="Proteomes" id="UP001187471"/>
    </source>
</evidence>
<keyword evidence="3" id="KW-1185">Reference proteome</keyword>
<dbReference type="SUPFAM" id="SSF54197">
    <property type="entry name" value="HIT-like"/>
    <property type="match status" value="1"/>
</dbReference>
<sequence length="92" mass="10608">MDLEEFKFGPYKIDPKGVFYHTDLSYAMVNLRPVRPVLCVPVHVREVKRFVDLTTDETSDLWITAKKVGSRLEYHHKASSLAFTIQAKEAIL</sequence>